<dbReference type="EMBL" id="MU853584">
    <property type="protein sequence ID" value="KAK4143633.1"/>
    <property type="molecule type" value="Genomic_DNA"/>
</dbReference>
<dbReference type="PROSITE" id="PS50076">
    <property type="entry name" value="DNAJ_2"/>
    <property type="match status" value="1"/>
</dbReference>
<dbReference type="Gene3D" id="1.10.287.110">
    <property type="entry name" value="DnaJ domain"/>
    <property type="match status" value="1"/>
</dbReference>
<evidence type="ECO:0000256" key="5">
    <source>
        <dbReference type="ARBA" id="ARBA00023242"/>
    </source>
</evidence>
<proteinExistence type="predicted"/>
<feature type="compositionally biased region" description="Basic and acidic residues" evidence="6">
    <location>
        <begin position="217"/>
        <end position="247"/>
    </location>
</feature>
<dbReference type="GeneID" id="87820428"/>
<dbReference type="GO" id="GO:0005737">
    <property type="term" value="C:cytoplasm"/>
    <property type="evidence" value="ECO:0007669"/>
    <property type="project" value="UniProtKB-SubCell"/>
</dbReference>
<protein>
    <recommendedName>
        <fullName evidence="7">J domain-containing protein</fullName>
    </recommendedName>
</protein>
<evidence type="ECO:0000256" key="1">
    <source>
        <dbReference type="ARBA" id="ARBA00004123"/>
    </source>
</evidence>
<dbReference type="InterPro" id="IPR052094">
    <property type="entry name" value="Pre-mRNA-splicing_ERAD"/>
</dbReference>
<keyword evidence="9" id="KW-1185">Reference proteome</keyword>
<feature type="compositionally biased region" description="Basic and acidic residues" evidence="6">
    <location>
        <begin position="345"/>
        <end position="357"/>
    </location>
</feature>
<evidence type="ECO:0000313" key="9">
    <source>
        <dbReference type="Proteomes" id="UP001302676"/>
    </source>
</evidence>
<accession>A0AAN6ZMR9</accession>
<sequence>MADQDLLTYAQDAASRGDDLFSILGTDATASSSDIRRAFRRKALTAHPDKAGDAYDPQLYERLERARDVLTTAEARAVYDNGMRALLQKRVEREQMSEKRRRLVEDLERREAEAAKRVRMEGGAVGPEAQDMERRAMAARGRAKMEEMRKKREEAEVRERLAGERSAAAAGAAAREAAVPPPKPDATADTTQTQIQKQTQKQTQIPDDGPTPGEQDYDSRIADLEKRLRESQQRKAEKQQRKEERRAEKKTRKGSPQAQAQPHLAHETTHTHNSHHPSAAHAEPQADEDRVSAPGEKTTTTKTTTTVSTESETGAGETGAAETSGAPKASDKFASTLARLRAAQAKREEEKRRAAAA</sequence>
<dbReference type="GO" id="GO:0005681">
    <property type="term" value="C:spliceosomal complex"/>
    <property type="evidence" value="ECO:0007669"/>
    <property type="project" value="TreeGrafter"/>
</dbReference>
<keyword evidence="3" id="KW-0963">Cytoplasm</keyword>
<evidence type="ECO:0000256" key="2">
    <source>
        <dbReference type="ARBA" id="ARBA00004496"/>
    </source>
</evidence>
<dbReference type="Proteomes" id="UP001302676">
    <property type="component" value="Unassembled WGS sequence"/>
</dbReference>
<dbReference type="PANTHER" id="PTHR44313">
    <property type="entry name" value="DNAJ HOMOLOG SUBFAMILY C MEMBER 17"/>
    <property type="match status" value="1"/>
</dbReference>
<evidence type="ECO:0000313" key="8">
    <source>
        <dbReference type="EMBL" id="KAK4143633.1"/>
    </source>
</evidence>
<dbReference type="SMART" id="SM00271">
    <property type="entry name" value="DnaJ"/>
    <property type="match status" value="1"/>
</dbReference>
<dbReference type="PANTHER" id="PTHR44313:SF1">
    <property type="entry name" value="DNAJ HOMOLOG SUBFAMILY C MEMBER 17"/>
    <property type="match status" value="1"/>
</dbReference>
<dbReference type="Pfam" id="PF00226">
    <property type="entry name" value="DnaJ"/>
    <property type="match status" value="1"/>
</dbReference>
<dbReference type="AlphaFoldDB" id="A0AAN6ZMR9"/>
<dbReference type="CDD" id="cd06257">
    <property type="entry name" value="DnaJ"/>
    <property type="match status" value="1"/>
</dbReference>
<evidence type="ECO:0000259" key="7">
    <source>
        <dbReference type="PROSITE" id="PS50076"/>
    </source>
</evidence>
<evidence type="ECO:0000256" key="6">
    <source>
        <dbReference type="SAM" id="MobiDB-lite"/>
    </source>
</evidence>
<feature type="compositionally biased region" description="Basic and acidic residues" evidence="6">
    <location>
        <begin position="143"/>
        <end position="163"/>
    </location>
</feature>
<dbReference type="InterPro" id="IPR001623">
    <property type="entry name" value="DnaJ_domain"/>
</dbReference>
<keyword evidence="5" id="KW-0539">Nucleus</keyword>
<dbReference type="SUPFAM" id="SSF46565">
    <property type="entry name" value="Chaperone J-domain"/>
    <property type="match status" value="1"/>
</dbReference>
<feature type="region of interest" description="Disordered" evidence="6">
    <location>
        <begin position="137"/>
        <end position="357"/>
    </location>
</feature>
<feature type="compositionally biased region" description="Low complexity" evidence="6">
    <location>
        <begin position="185"/>
        <end position="208"/>
    </location>
</feature>
<comment type="subcellular location">
    <subcellularLocation>
        <location evidence="2">Cytoplasm</location>
    </subcellularLocation>
    <subcellularLocation>
        <location evidence="1">Nucleus</location>
    </subcellularLocation>
</comment>
<name>A0AAN6ZMR9_9PEZI</name>
<comment type="caution">
    <text evidence="8">The sequence shown here is derived from an EMBL/GenBank/DDBJ whole genome shotgun (WGS) entry which is preliminary data.</text>
</comment>
<organism evidence="8 9">
    <name type="scientific">Dichotomopilus funicola</name>
    <dbReference type="NCBI Taxonomy" id="1934379"/>
    <lineage>
        <taxon>Eukaryota</taxon>
        <taxon>Fungi</taxon>
        <taxon>Dikarya</taxon>
        <taxon>Ascomycota</taxon>
        <taxon>Pezizomycotina</taxon>
        <taxon>Sordariomycetes</taxon>
        <taxon>Sordariomycetidae</taxon>
        <taxon>Sordariales</taxon>
        <taxon>Chaetomiaceae</taxon>
        <taxon>Dichotomopilus</taxon>
    </lineage>
</organism>
<evidence type="ECO:0000256" key="4">
    <source>
        <dbReference type="ARBA" id="ARBA00023186"/>
    </source>
</evidence>
<feature type="compositionally biased region" description="Low complexity" evidence="6">
    <location>
        <begin position="164"/>
        <end position="178"/>
    </location>
</feature>
<dbReference type="RefSeq" id="XP_062637004.1">
    <property type="nucleotide sequence ID" value="XM_062783815.1"/>
</dbReference>
<feature type="domain" description="J" evidence="7">
    <location>
        <begin position="19"/>
        <end position="83"/>
    </location>
</feature>
<reference evidence="8" key="2">
    <citation type="submission" date="2023-05" db="EMBL/GenBank/DDBJ databases">
        <authorList>
            <consortium name="Lawrence Berkeley National Laboratory"/>
            <person name="Steindorff A."/>
            <person name="Hensen N."/>
            <person name="Bonometti L."/>
            <person name="Westerberg I."/>
            <person name="Brannstrom I.O."/>
            <person name="Guillou S."/>
            <person name="Cros-Aarteil S."/>
            <person name="Calhoun S."/>
            <person name="Haridas S."/>
            <person name="Kuo A."/>
            <person name="Mondo S."/>
            <person name="Pangilinan J."/>
            <person name="Riley R."/>
            <person name="Labutti K."/>
            <person name="Andreopoulos B."/>
            <person name="Lipzen A."/>
            <person name="Chen C."/>
            <person name="Yanf M."/>
            <person name="Daum C."/>
            <person name="Ng V."/>
            <person name="Clum A."/>
            <person name="Ohm R."/>
            <person name="Martin F."/>
            <person name="Silar P."/>
            <person name="Natvig D."/>
            <person name="Lalanne C."/>
            <person name="Gautier V."/>
            <person name="Ament-Velasquez S.L."/>
            <person name="Kruys A."/>
            <person name="Hutchinson M.I."/>
            <person name="Powell A.J."/>
            <person name="Barry K."/>
            <person name="Miller A.N."/>
            <person name="Grigoriev I.V."/>
            <person name="Debuchy R."/>
            <person name="Gladieux P."/>
            <person name="Thoren M.H."/>
            <person name="Johannesson H."/>
        </authorList>
    </citation>
    <scope>NUCLEOTIDE SEQUENCE</scope>
    <source>
        <strain evidence="8">CBS 141.50</strain>
    </source>
</reference>
<evidence type="ECO:0000256" key="3">
    <source>
        <dbReference type="ARBA" id="ARBA00022490"/>
    </source>
</evidence>
<gene>
    <name evidence="8" type="ORF">C8A04DRAFT_37250</name>
</gene>
<keyword evidence="4" id="KW-0143">Chaperone</keyword>
<feature type="compositionally biased region" description="Low complexity" evidence="6">
    <location>
        <begin position="292"/>
        <end position="327"/>
    </location>
</feature>
<reference evidence="8" key="1">
    <citation type="journal article" date="2023" name="Mol. Phylogenet. Evol.">
        <title>Genome-scale phylogeny and comparative genomics of the fungal order Sordariales.</title>
        <authorList>
            <person name="Hensen N."/>
            <person name="Bonometti L."/>
            <person name="Westerberg I."/>
            <person name="Brannstrom I.O."/>
            <person name="Guillou S."/>
            <person name="Cros-Aarteil S."/>
            <person name="Calhoun S."/>
            <person name="Haridas S."/>
            <person name="Kuo A."/>
            <person name="Mondo S."/>
            <person name="Pangilinan J."/>
            <person name="Riley R."/>
            <person name="LaButti K."/>
            <person name="Andreopoulos B."/>
            <person name="Lipzen A."/>
            <person name="Chen C."/>
            <person name="Yan M."/>
            <person name="Daum C."/>
            <person name="Ng V."/>
            <person name="Clum A."/>
            <person name="Steindorff A."/>
            <person name="Ohm R.A."/>
            <person name="Martin F."/>
            <person name="Silar P."/>
            <person name="Natvig D.O."/>
            <person name="Lalanne C."/>
            <person name="Gautier V."/>
            <person name="Ament-Velasquez S.L."/>
            <person name="Kruys A."/>
            <person name="Hutchinson M.I."/>
            <person name="Powell A.J."/>
            <person name="Barry K."/>
            <person name="Miller A.N."/>
            <person name="Grigoriev I.V."/>
            <person name="Debuchy R."/>
            <person name="Gladieux P."/>
            <person name="Hiltunen Thoren M."/>
            <person name="Johannesson H."/>
        </authorList>
    </citation>
    <scope>NUCLEOTIDE SEQUENCE</scope>
    <source>
        <strain evidence="8">CBS 141.50</strain>
    </source>
</reference>
<dbReference type="GO" id="GO:0000390">
    <property type="term" value="P:spliceosomal complex disassembly"/>
    <property type="evidence" value="ECO:0007669"/>
    <property type="project" value="TreeGrafter"/>
</dbReference>
<dbReference type="InterPro" id="IPR036869">
    <property type="entry name" value="J_dom_sf"/>
</dbReference>